<evidence type="ECO:0000313" key="1">
    <source>
        <dbReference type="EMBL" id="VWO95328.1"/>
    </source>
</evidence>
<dbReference type="AlphaFoldDB" id="A0A5K1JU33"/>
<reference evidence="1" key="1">
    <citation type="submission" date="2019-10" db="EMBL/GenBank/DDBJ databases">
        <authorList>
            <person name="Nor Muhammad N."/>
        </authorList>
    </citation>
    <scope>NUCLEOTIDE SEQUENCE</scope>
</reference>
<name>A0A5K1JU33_9APHY</name>
<dbReference type="EMBL" id="LR724717">
    <property type="protein sequence ID" value="VWO95328.1"/>
    <property type="molecule type" value="Genomic_DNA"/>
</dbReference>
<proteinExistence type="predicted"/>
<gene>
    <name evidence="1" type="primary">C4YFX2</name>
</gene>
<organism evidence="1">
    <name type="scientific">Ganoderma boninense</name>
    <dbReference type="NCBI Taxonomy" id="34458"/>
    <lineage>
        <taxon>Eukaryota</taxon>
        <taxon>Fungi</taxon>
        <taxon>Dikarya</taxon>
        <taxon>Basidiomycota</taxon>
        <taxon>Agaricomycotina</taxon>
        <taxon>Agaricomycetes</taxon>
        <taxon>Polyporales</taxon>
        <taxon>Polyporaceae</taxon>
        <taxon>Ganoderma</taxon>
    </lineage>
</organism>
<accession>A0A5K1JU33</accession>
<protein>
    <submittedName>
        <fullName evidence="1">Transcriptional repressor TUP1</fullName>
    </submittedName>
</protein>
<sequence>MPSPRKKGSIRSISSLRLTIGSRDVISGYWYPLALEQVLPRLAPTLEELEVHRFMVDQDHIQSSGGILTEPVFTMTQYPAVRTLSTPHFQGKPLLDYFYYLFPALESFHLDKPHHSVREDDYPHIRAAKINRRRNAHRYAADALRENPVPHLKVTLGHGRTMADELFTPELAGTMTHPTLCMSYYNHINIHSGLEGDNVPRLRRGFPVRTPEEYAHTLRGSTFNFNVTAASLVRPFPSLRHFFLTTCGVLSTWNDSNPCERPMKPYERWKQDAEQTLVALHDEAAETIIRQEHLVLSESDEEEIQRCVVRG</sequence>